<accession>A0A2T2N0X0</accession>
<keyword evidence="2" id="KW-1185">Reference proteome</keyword>
<sequence>PGGPPRGLVVVFGPTAWLPNEIAAPTVWPERVNETYSSPCTLTVNARRTFQHDHPPLSYPLRRSYPAAAWVPVPPAENTRPETLFFHLARVTQPPLLGPCHMPFYCLALR</sequence>
<dbReference type="EMBL" id="KZ678167">
    <property type="protein sequence ID" value="PSN59081.1"/>
    <property type="molecule type" value="Genomic_DNA"/>
</dbReference>
<proteinExistence type="predicted"/>
<protein>
    <submittedName>
        <fullName evidence="1">Uncharacterized protein</fullName>
    </submittedName>
</protein>
<dbReference type="AlphaFoldDB" id="A0A2T2N0X0"/>
<dbReference type="Proteomes" id="UP000240883">
    <property type="component" value="Unassembled WGS sequence"/>
</dbReference>
<evidence type="ECO:0000313" key="1">
    <source>
        <dbReference type="EMBL" id="PSN59081.1"/>
    </source>
</evidence>
<feature type="non-terminal residue" evidence="1">
    <location>
        <position position="1"/>
    </location>
</feature>
<evidence type="ECO:0000313" key="2">
    <source>
        <dbReference type="Proteomes" id="UP000240883"/>
    </source>
</evidence>
<reference evidence="1 2" key="1">
    <citation type="journal article" date="2018" name="Front. Microbiol.">
        <title>Genome-Wide Analysis of Corynespora cassiicola Leaf Fall Disease Putative Effectors.</title>
        <authorList>
            <person name="Lopez D."/>
            <person name="Ribeiro S."/>
            <person name="Label P."/>
            <person name="Fumanal B."/>
            <person name="Venisse J.S."/>
            <person name="Kohler A."/>
            <person name="de Oliveira R.R."/>
            <person name="Labutti K."/>
            <person name="Lipzen A."/>
            <person name="Lail K."/>
            <person name="Bauer D."/>
            <person name="Ohm R.A."/>
            <person name="Barry K.W."/>
            <person name="Spatafora J."/>
            <person name="Grigoriev I.V."/>
            <person name="Martin F.M."/>
            <person name="Pujade-Renaud V."/>
        </authorList>
    </citation>
    <scope>NUCLEOTIDE SEQUENCE [LARGE SCALE GENOMIC DNA]</scope>
    <source>
        <strain evidence="1 2">Philippines</strain>
    </source>
</reference>
<gene>
    <name evidence="1" type="ORF">BS50DRAFT_580251</name>
</gene>
<name>A0A2T2N0X0_CORCC</name>
<organism evidence="1 2">
    <name type="scientific">Corynespora cassiicola Philippines</name>
    <dbReference type="NCBI Taxonomy" id="1448308"/>
    <lineage>
        <taxon>Eukaryota</taxon>
        <taxon>Fungi</taxon>
        <taxon>Dikarya</taxon>
        <taxon>Ascomycota</taxon>
        <taxon>Pezizomycotina</taxon>
        <taxon>Dothideomycetes</taxon>
        <taxon>Pleosporomycetidae</taxon>
        <taxon>Pleosporales</taxon>
        <taxon>Corynesporascaceae</taxon>
        <taxon>Corynespora</taxon>
    </lineage>
</organism>